<evidence type="ECO:0000313" key="5">
    <source>
        <dbReference type="Proteomes" id="UP000295758"/>
    </source>
</evidence>
<proteinExistence type="predicted"/>
<evidence type="ECO:0000313" key="3">
    <source>
        <dbReference type="EMBL" id="TDX41855.1"/>
    </source>
</evidence>
<dbReference type="InterPro" id="IPR027417">
    <property type="entry name" value="P-loop_NTPase"/>
</dbReference>
<organism evidence="1 6">
    <name type="scientific">Halanaerobium congolense</name>
    <dbReference type="NCBI Taxonomy" id="54121"/>
    <lineage>
        <taxon>Bacteria</taxon>
        <taxon>Bacillati</taxon>
        <taxon>Bacillota</taxon>
        <taxon>Clostridia</taxon>
        <taxon>Halanaerobiales</taxon>
        <taxon>Halanaerobiaceae</taxon>
        <taxon>Halanaerobium</taxon>
    </lineage>
</organism>
<sequence length="201" mass="22228">MEMIGVSASSSKAGKTTLISLMLKDSCAKTAVIKTSVNNDLDQYKVINDPRIINQTGTDTARVVEHGADKVLLLESPASELPTAYQLARNLLDDDIERLFIEGNTIINFLNPDLLFYLENQDKAEKESAKMVKNRANVKINTNTLLSAGKLGDLPFTIQSDKMTCYQSHLLAELLKMSVPRVGKVVKEQKVKIVKCQLGLF</sequence>
<accession>A0A1G6R1W1</accession>
<dbReference type="Proteomes" id="UP000295472">
    <property type="component" value="Unassembled WGS sequence"/>
</dbReference>
<dbReference type="EMBL" id="FMYT01000021">
    <property type="protein sequence ID" value="SDC98501.1"/>
    <property type="molecule type" value="Genomic_DNA"/>
</dbReference>
<evidence type="ECO:0000313" key="2">
    <source>
        <dbReference type="EMBL" id="TDS32868.1"/>
    </source>
</evidence>
<reference evidence="3 4" key="3">
    <citation type="submission" date="2019-03" db="EMBL/GenBank/DDBJ databases">
        <title>Subsurface microbial communities from deep shales in Ohio and West Virginia, USA.</title>
        <authorList>
            <person name="Wrighton K."/>
        </authorList>
    </citation>
    <scope>NUCLEOTIDE SEQUENCE [LARGE SCALE GENOMIC DNA]</scope>
    <source>
        <strain evidence="3 4">DSMZ 11287</strain>
    </source>
</reference>
<dbReference type="Proteomes" id="UP000295758">
    <property type="component" value="Unassembled WGS sequence"/>
</dbReference>
<evidence type="ECO:0000313" key="6">
    <source>
        <dbReference type="Proteomes" id="UP000324896"/>
    </source>
</evidence>
<evidence type="ECO:0000313" key="1">
    <source>
        <dbReference type="EMBL" id="SDC98501.1"/>
    </source>
</evidence>
<reference evidence="1 6" key="1">
    <citation type="submission" date="2016-10" db="EMBL/GenBank/DDBJ databases">
        <authorList>
            <person name="Varghese N."/>
            <person name="Submissions S."/>
        </authorList>
    </citation>
    <scope>NUCLEOTIDE SEQUENCE [LARGE SCALE GENOMIC DNA]</scope>
    <source>
        <strain evidence="1 6">WG10</strain>
    </source>
</reference>
<gene>
    <name evidence="2" type="ORF">BY453_1067</name>
    <name evidence="3" type="ORF">C7954_12441</name>
    <name evidence="1" type="ORF">SAMN04488597_1213</name>
</gene>
<dbReference type="EMBL" id="SOAA01000006">
    <property type="protein sequence ID" value="TDS32868.1"/>
    <property type="molecule type" value="Genomic_DNA"/>
</dbReference>
<dbReference type="RefSeq" id="WP_089723219.1">
    <property type="nucleotide sequence ID" value="NZ_FMYT01000021.1"/>
</dbReference>
<reference evidence="2 5" key="2">
    <citation type="submission" date="2019-03" db="EMBL/GenBank/DDBJ databases">
        <title>Deep subsurface shale carbon reservoir microbial communities from Ohio and West Virginia, USA.</title>
        <authorList>
            <person name="Wrighton K."/>
        </authorList>
    </citation>
    <scope>NUCLEOTIDE SEQUENCE [LARGE SCALE GENOMIC DNA]</scope>
    <source>
        <strain evidence="2 5">UTICA-S4D12</strain>
    </source>
</reference>
<dbReference type="GeneID" id="57013296"/>
<dbReference type="Gene3D" id="3.40.50.300">
    <property type="entry name" value="P-loop containing nucleotide triphosphate hydrolases"/>
    <property type="match status" value="1"/>
</dbReference>
<dbReference type="AlphaFoldDB" id="A0A1G6R1W1"/>
<evidence type="ECO:0008006" key="7">
    <source>
        <dbReference type="Google" id="ProtNLM"/>
    </source>
</evidence>
<dbReference type="Proteomes" id="UP000324896">
    <property type="component" value="Unassembled WGS sequence"/>
</dbReference>
<protein>
    <recommendedName>
        <fullName evidence="7">Molybdopterin-guanine dinucleotide biosynthesis protein B</fullName>
    </recommendedName>
</protein>
<name>A0A1G6R1W1_9FIRM</name>
<dbReference type="EMBL" id="SOEF01000024">
    <property type="protein sequence ID" value="TDX41855.1"/>
    <property type="molecule type" value="Genomic_DNA"/>
</dbReference>
<evidence type="ECO:0000313" key="4">
    <source>
        <dbReference type="Proteomes" id="UP000295472"/>
    </source>
</evidence>